<evidence type="ECO:0000256" key="8">
    <source>
        <dbReference type="ARBA" id="ARBA00023125"/>
    </source>
</evidence>
<protein>
    <recommendedName>
        <fullName evidence="11">Transcriptional regulator WhiB</fullName>
    </recommendedName>
</protein>
<comment type="function">
    <text evidence="11">Acts as a transcriptional regulator. Probably redox-responsive. The apo- but not holo-form probably binds DNA.</text>
</comment>
<keyword evidence="11" id="KW-0963">Cytoplasm</keyword>
<dbReference type="GO" id="GO:0005737">
    <property type="term" value="C:cytoplasm"/>
    <property type="evidence" value="ECO:0007669"/>
    <property type="project" value="UniProtKB-SubCell"/>
</dbReference>
<feature type="binding site" evidence="11">
    <location>
        <position position="60"/>
    </location>
    <ligand>
        <name>[4Fe-4S] cluster</name>
        <dbReference type="ChEBI" id="CHEBI:49883"/>
    </ligand>
</feature>
<feature type="binding site" evidence="11">
    <location>
        <position position="66"/>
    </location>
    <ligand>
        <name>[4Fe-4S] cluster</name>
        <dbReference type="ChEBI" id="CHEBI:49883"/>
    </ligand>
</feature>
<dbReference type="GO" id="GO:0051539">
    <property type="term" value="F:4 iron, 4 sulfur cluster binding"/>
    <property type="evidence" value="ECO:0007669"/>
    <property type="project" value="UniProtKB-UniRule"/>
</dbReference>
<evidence type="ECO:0000313" key="14">
    <source>
        <dbReference type="EMBL" id="UZF47397.1"/>
    </source>
</evidence>
<keyword evidence="5 11" id="KW-0408">Iron</keyword>
<comment type="PTM">
    <text evidence="11">The Fe-S cluster can be nitrosylated by nitric oxide (NO).</text>
</comment>
<dbReference type="GO" id="GO:0035731">
    <property type="term" value="F:dinitrosyl-iron complex binding"/>
    <property type="evidence" value="ECO:0007669"/>
    <property type="project" value="UniProtKB-UniRule"/>
</dbReference>
<dbReference type="InterPro" id="IPR034768">
    <property type="entry name" value="4FE4S_WBL"/>
</dbReference>
<dbReference type="HAMAP" id="MF_01479">
    <property type="entry name" value="WhiB"/>
    <property type="match status" value="1"/>
</dbReference>
<dbReference type="GO" id="GO:0045454">
    <property type="term" value="P:cell redox homeostasis"/>
    <property type="evidence" value="ECO:0007669"/>
    <property type="project" value="TreeGrafter"/>
</dbReference>
<evidence type="ECO:0000256" key="2">
    <source>
        <dbReference type="ARBA" id="ARBA00006597"/>
    </source>
</evidence>
<evidence type="ECO:0000256" key="12">
    <source>
        <dbReference type="SAM" id="MobiDB-lite"/>
    </source>
</evidence>
<keyword evidence="6 11" id="KW-0411">Iron-sulfur</keyword>
<evidence type="ECO:0000256" key="9">
    <source>
        <dbReference type="ARBA" id="ARBA00023157"/>
    </source>
</evidence>
<dbReference type="AlphaFoldDB" id="A0AA46X1D3"/>
<keyword evidence="9 11" id="KW-1015">Disulfide bond</keyword>
<feature type="binding site" evidence="11">
    <location>
        <position position="57"/>
    </location>
    <ligand>
        <name>[4Fe-4S] cluster</name>
        <dbReference type="ChEBI" id="CHEBI:49883"/>
    </ligand>
</feature>
<feature type="region of interest" description="Disordered" evidence="12">
    <location>
        <begin position="79"/>
        <end position="108"/>
    </location>
</feature>
<keyword evidence="4 11" id="KW-0479">Metal-binding</keyword>
<evidence type="ECO:0000256" key="10">
    <source>
        <dbReference type="ARBA" id="ARBA00023163"/>
    </source>
</evidence>
<dbReference type="GO" id="GO:0045892">
    <property type="term" value="P:negative regulation of DNA-templated transcription"/>
    <property type="evidence" value="ECO:0007669"/>
    <property type="project" value="TreeGrafter"/>
</dbReference>
<dbReference type="RefSeq" id="WP_229580609.1">
    <property type="nucleotide sequence ID" value="NZ_CP083974.1"/>
</dbReference>
<evidence type="ECO:0000256" key="3">
    <source>
        <dbReference type="ARBA" id="ARBA00022485"/>
    </source>
</evidence>
<evidence type="ECO:0000256" key="7">
    <source>
        <dbReference type="ARBA" id="ARBA00023015"/>
    </source>
</evidence>
<feature type="compositionally biased region" description="Basic and acidic residues" evidence="12">
    <location>
        <begin position="85"/>
        <end position="101"/>
    </location>
</feature>
<comment type="PTM">
    <text evidence="11">Upon Fe-S cluster removal intramolecular disulfide bonds are formed.</text>
</comment>
<dbReference type="Pfam" id="PF02467">
    <property type="entry name" value="Whib"/>
    <property type="match status" value="1"/>
</dbReference>
<dbReference type="GO" id="GO:0047134">
    <property type="term" value="F:protein-disulfide reductase [NAD(P)H] activity"/>
    <property type="evidence" value="ECO:0007669"/>
    <property type="project" value="TreeGrafter"/>
</dbReference>
<gene>
    <name evidence="11" type="primary">whiB</name>
    <name evidence="14" type="ORF">KUM34_012455</name>
</gene>
<dbReference type="GO" id="GO:0003677">
    <property type="term" value="F:DNA binding"/>
    <property type="evidence" value="ECO:0007669"/>
    <property type="project" value="UniProtKB-UniRule"/>
</dbReference>
<keyword evidence="10 11" id="KW-0804">Transcription</keyword>
<feature type="domain" description="4Fe-4S Wbl-type" evidence="13">
    <location>
        <begin position="26"/>
        <end position="90"/>
    </location>
</feature>
<evidence type="ECO:0000256" key="11">
    <source>
        <dbReference type="HAMAP-Rule" id="MF_01479"/>
    </source>
</evidence>
<organism evidence="14 15">
    <name type="scientific">Rhodococcus rhodochrous</name>
    <dbReference type="NCBI Taxonomy" id="1829"/>
    <lineage>
        <taxon>Bacteria</taxon>
        <taxon>Bacillati</taxon>
        <taxon>Actinomycetota</taxon>
        <taxon>Actinomycetes</taxon>
        <taxon>Mycobacteriales</taxon>
        <taxon>Nocardiaceae</taxon>
        <taxon>Rhodococcus</taxon>
    </lineage>
</organism>
<evidence type="ECO:0000256" key="5">
    <source>
        <dbReference type="ARBA" id="ARBA00023004"/>
    </source>
</evidence>
<evidence type="ECO:0000256" key="1">
    <source>
        <dbReference type="ARBA" id="ARBA00004496"/>
    </source>
</evidence>
<feature type="binding site" evidence="11">
    <location>
        <position position="27"/>
    </location>
    <ligand>
        <name>[4Fe-4S] cluster</name>
        <dbReference type="ChEBI" id="CHEBI:49883"/>
    </ligand>
</feature>
<keyword evidence="8 11" id="KW-0238">DNA-binding</keyword>
<comment type="subcellular location">
    <subcellularLocation>
        <location evidence="1 11">Cytoplasm</location>
    </subcellularLocation>
</comment>
<name>A0AA46X1D3_RHORH</name>
<comment type="cofactor">
    <cofactor evidence="11">
        <name>[4Fe-4S] cluster</name>
        <dbReference type="ChEBI" id="CHEBI:49883"/>
    </cofactor>
    <text evidence="11">Binds 1 [4Fe-4S] cluster per subunit. Following nitrosylation of the [4Fe-4S] cluster binds 1 [4Fe-8(NO)] cluster per subunit.</text>
</comment>
<dbReference type="Proteomes" id="UP001162740">
    <property type="component" value="Chromosome"/>
</dbReference>
<comment type="similarity">
    <text evidence="2 11">Belongs to the WhiB family.</text>
</comment>
<sequence length="108" mass="12458">MRTTPFFAPFGSSPDVELQPWQSRADCRLIDPSIFFPSDDESRGMRQRRERTAKQICTSCPVRIPCRDYALETRERHGIWGGTSESDRRRGRPTADRDRTTHALGMKS</sequence>
<proteinExistence type="inferred from homology"/>
<keyword evidence="7 11" id="KW-0805">Transcription regulation</keyword>
<evidence type="ECO:0000313" key="15">
    <source>
        <dbReference type="Proteomes" id="UP001162740"/>
    </source>
</evidence>
<reference evidence="14 15" key="1">
    <citation type="journal article" date="2021" name="Front. Microbiol.">
        <title>Bacterial Transformation of Aromatic Monomers in Softwood Black Liquor.</title>
        <authorList>
            <person name="Navas L.E."/>
            <person name="Dexter G."/>
            <person name="Liu J."/>
            <person name="Levy-Booth D."/>
            <person name="Cho M."/>
            <person name="Jang S.K."/>
            <person name="Mansfield S.D."/>
            <person name="Renneckar S."/>
            <person name="Mohn W.W."/>
            <person name="Eltis L.D."/>
        </authorList>
    </citation>
    <scope>NUCLEOTIDE SEQUENCE [LARGE SCALE GENOMIC DNA]</scope>
    <source>
        <strain evidence="14 15">GD02</strain>
    </source>
</reference>
<dbReference type="EMBL" id="CP083974">
    <property type="protein sequence ID" value="UZF47397.1"/>
    <property type="molecule type" value="Genomic_DNA"/>
</dbReference>
<dbReference type="InterPro" id="IPR003482">
    <property type="entry name" value="Whib"/>
</dbReference>
<evidence type="ECO:0000256" key="4">
    <source>
        <dbReference type="ARBA" id="ARBA00022723"/>
    </source>
</evidence>
<dbReference type="GO" id="GO:0046872">
    <property type="term" value="F:metal ion binding"/>
    <property type="evidence" value="ECO:0007669"/>
    <property type="project" value="UniProtKB-KW"/>
</dbReference>
<accession>A0AA46X1D3</accession>
<evidence type="ECO:0000259" key="13">
    <source>
        <dbReference type="PROSITE" id="PS51674"/>
    </source>
</evidence>
<dbReference type="PROSITE" id="PS51674">
    <property type="entry name" value="4FE4S_WBL"/>
    <property type="match status" value="1"/>
</dbReference>
<evidence type="ECO:0000256" key="6">
    <source>
        <dbReference type="ARBA" id="ARBA00023014"/>
    </source>
</evidence>
<dbReference type="PANTHER" id="PTHR38839">
    <property type="entry name" value="TRANSCRIPTIONAL REGULATOR WHID-RELATED"/>
    <property type="match status" value="1"/>
</dbReference>
<keyword evidence="3 11" id="KW-0004">4Fe-4S</keyword>